<proteinExistence type="predicted"/>
<evidence type="ECO:0000313" key="4">
    <source>
        <dbReference type="Proteomes" id="UP001597342"/>
    </source>
</evidence>
<gene>
    <name evidence="3" type="ORF">ACFSJE_06405</name>
</gene>
<evidence type="ECO:0008006" key="5">
    <source>
        <dbReference type="Google" id="ProtNLM"/>
    </source>
</evidence>
<dbReference type="Proteomes" id="UP001597342">
    <property type="component" value="Unassembled WGS sequence"/>
</dbReference>
<protein>
    <recommendedName>
        <fullName evidence="5">Outer membrane protein beta-barrel domain-containing protein</fullName>
    </recommendedName>
</protein>
<dbReference type="RefSeq" id="WP_379830159.1">
    <property type="nucleotide sequence ID" value="NZ_JBHUHU010000002.1"/>
</dbReference>
<organism evidence="3 4">
    <name type="scientific">Flagellimonas iocasae</name>
    <dbReference type="NCBI Taxonomy" id="2055905"/>
    <lineage>
        <taxon>Bacteria</taxon>
        <taxon>Pseudomonadati</taxon>
        <taxon>Bacteroidota</taxon>
        <taxon>Flavobacteriia</taxon>
        <taxon>Flavobacteriales</taxon>
        <taxon>Flavobacteriaceae</taxon>
        <taxon>Flagellimonas</taxon>
    </lineage>
</organism>
<evidence type="ECO:0000313" key="3">
    <source>
        <dbReference type="EMBL" id="MFD2099398.1"/>
    </source>
</evidence>
<accession>A0ABW4XYR7</accession>
<sequence>MKTITFYSAVLLLILSFQTICGQDDHQKKIEALHIEKQRVTDLEKEALKEEVKEINVLLRKGKITEDEGDKLKREAAEKRAMNIENKVAILENQIALLERNESFLWISEDFLDSQRDFFGEEEDLLGLRYHRSDLPVRDKRTHSKFVFAFGVLNNIIEDKPVFELPHQFLGSKSLELGLVWKTRVFKRSNWLRFTYGISYQSNGLKSNNQLFARDKEIVGDFDPPVVVLVNANELYGSPTGKLKKSKFRQTDLIFPFHLEFGPSTKREYGDYVRYSTRNSFRVGVGGYYGINLETVQKIKLSDDFIPNGEQAAENLERLYFSGSGARRKSFIGLSAYAGHGNSTFYIKYDLTPNFKHSDYFNSDGRITSVKRYNISMGFRFEL</sequence>
<keyword evidence="1" id="KW-0175">Coiled coil</keyword>
<feature type="coiled-coil region" evidence="1">
    <location>
        <begin position="74"/>
        <end position="101"/>
    </location>
</feature>
<name>A0ABW4XYR7_9FLAO</name>
<feature type="chain" id="PRO_5045969088" description="Outer membrane protein beta-barrel domain-containing protein" evidence="2">
    <location>
        <begin position="23"/>
        <end position="383"/>
    </location>
</feature>
<comment type="caution">
    <text evidence="3">The sequence shown here is derived from an EMBL/GenBank/DDBJ whole genome shotgun (WGS) entry which is preliminary data.</text>
</comment>
<keyword evidence="4" id="KW-1185">Reference proteome</keyword>
<evidence type="ECO:0000256" key="2">
    <source>
        <dbReference type="SAM" id="SignalP"/>
    </source>
</evidence>
<evidence type="ECO:0000256" key="1">
    <source>
        <dbReference type="SAM" id="Coils"/>
    </source>
</evidence>
<reference evidence="4" key="1">
    <citation type="journal article" date="2019" name="Int. J. Syst. Evol. Microbiol.">
        <title>The Global Catalogue of Microorganisms (GCM) 10K type strain sequencing project: providing services to taxonomists for standard genome sequencing and annotation.</title>
        <authorList>
            <consortium name="The Broad Institute Genomics Platform"/>
            <consortium name="The Broad Institute Genome Sequencing Center for Infectious Disease"/>
            <person name="Wu L."/>
            <person name="Ma J."/>
        </authorList>
    </citation>
    <scope>NUCLEOTIDE SEQUENCE [LARGE SCALE GENOMIC DNA]</scope>
    <source>
        <strain evidence="4">JCM 3389</strain>
    </source>
</reference>
<dbReference type="EMBL" id="JBHUHU010000002">
    <property type="protein sequence ID" value="MFD2099398.1"/>
    <property type="molecule type" value="Genomic_DNA"/>
</dbReference>
<keyword evidence="2" id="KW-0732">Signal</keyword>
<feature type="signal peptide" evidence="2">
    <location>
        <begin position="1"/>
        <end position="22"/>
    </location>
</feature>